<proteinExistence type="predicted"/>
<dbReference type="EMBL" id="CP091511">
    <property type="protein sequence ID" value="UOO90457.1"/>
    <property type="molecule type" value="Genomic_DNA"/>
</dbReference>
<keyword evidence="3" id="KW-1185">Reference proteome</keyword>
<evidence type="ECO:0000256" key="1">
    <source>
        <dbReference type="SAM" id="SignalP"/>
    </source>
</evidence>
<dbReference type="RefSeq" id="WP_058355665.1">
    <property type="nucleotide sequence ID" value="NZ_CABKVG010000008.1"/>
</dbReference>
<evidence type="ECO:0000313" key="3">
    <source>
        <dbReference type="Proteomes" id="UP000832011"/>
    </source>
</evidence>
<keyword evidence="1" id="KW-0732">Signal</keyword>
<protein>
    <submittedName>
        <fullName evidence="2">Uncharacterized protein</fullName>
    </submittedName>
</protein>
<feature type="signal peptide" evidence="1">
    <location>
        <begin position="1"/>
        <end position="21"/>
    </location>
</feature>
<accession>A0ABY4E3X1</accession>
<reference evidence="2 3" key="1">
    <citation type="journal article" date="2022" name="Res Sq">
        <title>Evolution of multicellular longitudinally dividing oral cavity symbionts (Neisseriaceae).</title>
        <authorList>
            <person name="Nyongesa S."/>
            <person name="Weber P."/>
            <person name="Bernet E."/>
            <person name="Pullido F."/>
            <person name="Nieckarz M."/>
            <person name="Delaby M."/>
            <person name="Nieves C."/>
            <person name="Viehboeck T."/>
            <person name="Krause N."/>
            <person name="Rivera-Millot A."/>
            <person name="Nakamura A."/>
            <person name="Vischer N."/>
            <person name="VanNieuwenhze M."/>
            <person name="Brun Y."/>
            <person name="Cava F."/>
            <person name="Bulgheresi S."/>
            <person name="Veyrier F."/>
        </authorList>
    </citation>
    <scope>NUCLEOTIDE SEQUENCE [LARGE SCALE GENOMIC DNA]</scope>
    <source>
        <strain evidence="2 3">SN4</strain>
    </source>
</reference>
<name>A0ABY4E3X1_9NEIS</name>
<feature type="chain" id="PRO_5047508435" evidence="1">
    <location>
        <begin position="22"/>
        <end position="163"/>
    </location>
</feature>
<gene>
    <name evidence="2" type="ORF">LVJ82_05625</name>
</gene>
<sequence>MKTNTHLWMLLLNALPALTLAQGFKPLPERSLNTLQSLHSCSYHEILPEQVLSDLAPEQLGPIVGISVDGMDGTVFKLGKYFRPNQQVRFYADDEAHNVQVAEKKQGAEIARYRGDVLQLAHERSLSAVPLLAEEMFFDVYQVSLIQQGKTTHQQRLIRMCQL</sequence>
<evidence type="ECO:0000313" key="2">
    <source>
        <dbReference type="EMBL" id="UOO90457.1"/>
    </source>
</evidence>
<organism evidence="2 3">
    <name type="scientific">Vitreoscilla massiliensis</name>
    <dbReference type="NCBI Taxonomy" id="1689272"/>
    <lineage>
        <taxon>Bacteria</taxon>
        <taxon>Pseudomonadati</taxon>
        <taxon>Pseudomonadota</taxon>
        <taxon>Betaproteobacteria</taxon>
        <taxon>Neisseriales</taxon>
        <taxon>Neisseriaceae</taxon>
        <taxon>Vitreoscilla</taxon>
    </lineage>
</organism>
<dbReference type="Proteomes" id="UP000832011">
    <property type="component" value="Chromosome"/>
</dbReference>